<dbReference type="FunFam" id="3.10.129.10:FF:000022">
    <property type="entry name" value="Phenylacetic acid degradation protein"/>
    <property type="match status" value="1"/>
</dbReference>
<reference evidence="5 6" key="1">
    <citation type="submission" date="2016-10" db="EMBL/GenBank/DDBJ databases">
        <authorList>
            <person name="de Groot N.N."/>
        </authorList>
    </citation>
    <scope>NUCLEOTIDE SEQUENCE [LARGE SCALE GENOMIC DNA]</scope>
    <source>
        <strain evidence="5 6">CPCC 201259</strain>
    </source>
</reference>
<dbReference type="AlphaFoldDB" id="A0A1I5GNV4"/>
<dbReference type="RefSeq" id="WP_093156882.1">
    <property type="nucleotide sequence ID" value="NZ_FOUP01000013.1"/>
</dbReference>
<comment type="similarity">
    <text evidence="1">Belongs to the thioesterase PaaI family.</text>
</comment>
<dbReference type="OrthoDB" id="32575at2"/>
<dbReference type="SUPFAM" id="SSF54637">
    <property type="entry name" value="Thioesterase/thiol ester dehydrase-isomerase"/>
    <property type="match status" value="1"/>
</dbReference>
<keyword evidence="7" id="KW-1185">Reference proteome</keyword>
<proteinExistence type="inferred from homology"/>
<dbReference type="InterPro" id="IPR003736">
    <property type="entry name" value="PAAI_dom"/>
</dbReference>
<evidence type="ECO:0000313" key="4">
    <source>
        <dbReference type="EMBL" id="RKT87431.1"/>
    </source>
</evidence>
<evidence type="ECO:0000256" key="1">
    <source>
        <dbReference type="ARBA" id="ARBA00008324"/>
    </source>
</evidence>
<accession>A0A1I5GNV4</accession>
<evidence type="ECO:0000256" key="2">
    <source>
        <dbReference type="ARBA" id="ARBA00022801"/>
    </source>
</evidence>
<organism evidence="5 6">
    <name type="scientific">Saccharopolyspora antimicrobica</name>
    <dbReference type="NCBI Taxonomy" id="455193"/>
    <lineage>
        <taxon>Bacteria</taxon>
        <taxon>Bacillati</taxon>
        <taxon>Actinomycetota</taxon>
        <taxon>Actinomycetes</taxon>
        <taxon>Pseudonocardiales</taxon>
        <taxon>Pseudonocardiaceae</taxon>
        <taxon>Saccharopolyspora</taxon>
    </lineage>
</organism>
<sequence>MPEAPAPDVRAAELADALYAKDGTCRKLGISLHTARQGAATVGMRVTEEMTNGHGTGHGGFIFLLADAAFSFACNTHGPVTVAHSAQVTFLRPVAVGDELVAEAAERRRYGRSGIYDVIVRRADGEIVAEFRGQSQMLSGRPFTPDS</sequence>
<dbReference type="PANTHER" id="PTHR42856">
    <property type="entry name" value="ACYL-COENZYME A THIOESTERASE PAAI"/>
    <property type="match status" value="1"/>
</dbReference>
<gene>
    <name evidence="4" type="ORF">ATL45_5849</name>
    <name evidence="5" type="ORF">SAMN05421805_113104</name>
</gene>
<dbReference type="NCBIfam" id="TIGR02286">
    <property type="entry name" value="PaaD"/>
    <property type="match status" value="1"/>
</dbReference>
<protein>
    <submittedName>
        <fullName evidence="5">Acyl-CoA thioesterase</fullName>
    </submittedName>
</protein>
<dbReference type="InterPro" id="IPR011973">
    <property type="entry name" value="PaaD"/>
</dbReference>
<evidence type="ECO:0000313" key="7">
    <source>
        <dbReference type="Proteomes" id="UP000270697"/>
    </source>
</evidence>
<dbReference type="Proteomes" id="UP000270697">
    <property type="component" value="Unassembled WGS sequence"/>
</dbReference>
<dbReference type="EMBL" id="RBXX01000002">
    <property type="protein sequence ID" value="RKT87431.1"/>
    <property type="molecule type" value="Genomic_DNA"/>
</dbReference>
<dbReference type="Gene3D" id="3.10.129.10">
    <property type="entry name" value="Hotdog Thioesterase"/>
    <property type="match status" value="1"/>
</dbReference>
<dbReference type="InterPro" id="IPR052723">
    <property type="entry name" value="Acyl-CoA_thioesterase_PaaI"/>
</dbReference>
<dbReference type="NCBIfam" id="TIGR00369">
    <property type="entry name" value="unchar_dom_1"/>
    <property type="match status" value="1"/>
</dbReference>
<dbReference type="EMBL" id="FOUP01000013">
    <property type="protein sequence ID" value="SFO37675.1"/>
    <property type="molecule type" value="Genomic_DNA"/>
</dbReference>
<evidence type="ECO:0000313" key="5">
    <source>
        <dbReference type="EMBL" id="SFO37675.1"/>
    </source>
</evidence>
<dbReference type="Pfam" id="PF03061">
    <property type="entry name" value="4HBT"/>
    <property type="match status" value="1"/>
</dbReference>
<keyword evidence="2" id="KW-0378">Hydrolase</keyword>
<dbReference type="Proteomes" id="UP000199398">
    <property type="component" value="Unassembled WGS sequence"/>
</dbReference>
<dbReference type="GO" id="GO:0016289">
    <property type="term" value="F:acyl-CoA hydrolase activity"/>
    <property type="evidence" value="ECO:0007669"/>
    <property type="project" value="UniProtKB-ARBA"/>
</dbReference>
<dbReference type="InterPro" id="IPR006683">
    <property type="entry name" value="Thioestr_dom"/>
</dbReference>
<feature type="domain" description="Thioesterase" evidence="3">
    <location>
        <begin position="54"/>
        <end position="128"/>
    </location>
</feature>
<evidence type="ECO:0000259" key="3">
    <source>
        <dbReference type="Pfam" id="PF03061"/>
    </source>
</evidence>
<evidence type="ECO:0000313" key="6">
    <source>
        <dbReference type="Proteomes" id="UP000199398"/>
    </source>
</evidence>
<name>A0A1I5GNV4_9PSEU</name>
<dbReference type="InterPro" id="IPR029069">
    <property type="entry name" value="HotDog_dom_sf"/>
</dbReference>
<dbReference type="CDD" id="cd03443">
    <property type="entry name" value="PaaI_thioesterase"/>
    <property type="match status" value="1"/>
</dbReference>
<dbReference type="PANTHER" id="PTHR42856:SF1">
    <property type="entry name" value="ACYL-COENZYME A THIOESTERASE PAAI"/>
    <property type="match status" value="1"/>
</dbReference>
<reference evidence="4 7" key="2">
    <citation type="submission" date="2018-10" db="EMBL/GenBank/DDBJ databases">
        <title>Sequencing the genomes of 1000 actinobacteria strains.</title>
        <authorList>
            <person name="Klenk H.-P."/>
        </authorList>
    </citation>
    <scope>NUCLEOTIDE SEQUENCE [LARGE SCALE GENOMIC DNA]</scope>
    <source>
        <strain evidence="4 7">DSM 45119</strain>
    </source>
</reference>
<dbReference type="STRING" id="455193.SAMN05421805_113104"/>